<evidence type="ECO:0000313" key="2">
    <source>
        <dbReference type="EMBL" id="CAL1711243.1"/>
    </source>
</evidence>
<dbReference type="PANTHER" id="PTHR38926:SF5">
    <property type="entry name" value="F-BOX AND LEUCINE-RICH REPEAT PROTEIN 6"/>
    <property type="match status" value="1"/>
</dbReference>
<dbReference type="Pfam" id="PF12937">
    <property type="entry name" value="F-box-like"/>
    <property type="match status" value="1"/>
</dbReference>
<dbReference type="EMBL" id="OZ037949">
    <property type="protein sequence ID" value="CAL1711243.1"/>
    <property type="molecule type" value="Genomic_DNA"/>
</dbReference>
<organism evidence="2 3">
    <name type="scientific">Somion occarium</name>
    <dbReference type="NCBI Taxonomy" id="3059160"/>
    <lineage>
        <taxon>Eukaryota</taxon>
        <taxon>Fungi</taxon>
        <taxon>Dikarya</taxon>
        <taxon>Basidiomycota</taxon>
        <taxon>Agaricomycotina</taxon>
        <taxon>Agaricomycetes</taxon>
        <taxon>Polyporales</taxon>
        <taxon>Cerrenaceae</taxon>
        <taxon>Somion</taxon>
    </lineage>
</organism>
<dbReference type="Gene3D" id="1.20.1280.50">
    <property type="match status" value="1"/>
</dbReference>
<dbReference type="Gene3D" id="3.80.10.10">
    <property type="entry name" value="Ribonuclease Inhibitor"/>
    <property type="match status" value="1"/>
</dbReference>
<dbReference type="PANTHER" id="PTHR38926">
    <property type="entry name" value="F-BOX DOMAIN CONTAINING PROTEIN, EXPRESSED"/>
    <property type="match status" value="1"/>
</dbReference>
<sequence>MDLSSQLMAALDQVLAILEEIQDPKNLCSRRTNPFDAAKVGFSMFISSFRDDSLTRMAIFKKLSILDRKISSVVVSTSNLPNILLPVYRLPPEILAHIFYLLTPHHQYMDSIPKSRDVYTWTRVTAVSRFWRSTALLFPHLWTNIRLGTSIKEAARCFLHRSRRTPLHFFISSWPENWQYNVIDILRSYSHRVETLHVYDLSDIPREVIASMKYLKTLSCHQESLSLLKSDGELDYNVPKLTCLRMQEIVLAPSILRRCRNLTHLSLAEWSGSGQKQSQMPHLVDTLQRCPLLEELNLQGFKLRNDCTYAAELRGRAPIINLGQLQRLSLLKCNRDAIRFLFATTILPQNVAVLIQDPGRDKDRPDGDSMEGMFPDTTQFVALQLAARNIRLLSSTGSAFALHFSQVGTHKRVLWDTLSKLGRLESMRSLEELYIDGIMDIDKTADMQKLSWIPSHAKLRVLSISDTPTPHSGDFRLKWLTVFLNKIKAPDDNGAIRLSFPALHELRVFLCSDDITQEGLRGLVAVNSGRRDHVKLKLIISYRHLDPNRVNTEASVVKLKETLETMGGYREYVDICGMNDKEEWRRSQSLMLPEVCCRTLHQHWPSWV</sequence>
<dbReference type="SUPFAM" id="SSF52047">
    <property type="entry name" value="RNI-like"/>
    <property type="match status" value="1"/>
</dbReference>
<dbReference type="Proteomes" id="UP001497453">
    <property type="component" value="Chromosome 6"/>
</dbReference>
<evidence type="ECO:0000313" key="3">
    <source>
        <dbReference type="Proteomes" id="UP001497453"/>
    </source>
</evidence>
<reference evidence="3" key="1">
    <citation type="submission" date="2024-04" db="EMBL/GenBank/DDBJ databases">
        <authorList>
            <person name="Shaw F."/>
            <person name="Minotto A."/>
        </authorList>
    </citation>
    <scope>NUCLEOTIDE SEQUENCE [LARGE SCALE GENOMIC DNA]</scope>
</reference>
<keyword evidence="3" id="KW-1185">Reference proteome</keyword>
<protein>
    <recommendedName>
        <fullName evidence="1">F-box domain-containing protein</fullName>
    </recommendedName>
</protein>
<name>A0ABP1DTU8_9APHY</name>
<evidence type="ECO:0000259" key="1">
    <source>
        <dbReference type="Pfam" id="PF12937"/>
    </source>
</evidence>
<dbReference type="InterPro" id="IPR001810">
    <property type="entry name" value="F-box_dom"/>
</dbReference>
<accession>A0ABP1DTU8</accession>
<feature type="domain" description="F-box" evidence="1">
    <location>
        <begin position="89"/>
        <end position="146"/>
    </location>
</feature>
<dbReference type="InterPro" id="IPR032675">
    <property type="entry name" value="LRR_dom_sf"/>
</dbReference>
<proteinExistence type="predicted"/>
<gene>
    <name evidence="2" type="ORF">GFSPODELE1_LOCUS8249</name>
</gene>